<dbReference type="EMBL" id="AOIV01000006">
    <property type="protein sequence ID" value="ELZ33958.1"/>
    <property type="molecule type" value="Genomic_DNA"/>
</dbReference>
<evidence type="ECO:0000256" key="1">
    <source>
        <dbReference type="SAM" id="MobiDB-lite"/>
    </source>
</evidence>
<dbReference type="eggNOG" id="arCOG02977">
    <property type="taxonomic scope" value="Archaea"/>
</dbReference>
<accession>M0DGN7</accession>
<dbReference type="AlphaFoldDB" id="M0DGN7"/>
<evidence type="ECO:0000313" key="2">
    <source>
        <dbReference type="EMBL" id="ELZ33958.1"/>
    </source>
</evidence>
<organism evidence="2 3">
    <name type="scientific">Halogeometricum pallidum JCM 14848</name>
    <dbReference type="NCBI Taxonomy" id="1227487"/>
    <lineage>
        <taxon>Archaea</taxon>
        <taxon>Methanobacteriati</taxon>
        <taxon>Methanobacteriota</taxon>
        <taxon>Stenosarchaea group</taxon>
        <taxon>Halobacteria</taxon>
        <taxon>Halobacteriales</taxon>
        <taxon>Haloferacaceae</taxon>
        <taxon>Halogeometricum</taxon>
    </lineage>
</organism>
<feature type="region of interest" description="Disordered" evidence="1">
    <location>
        <begin position="159"/>
        <end position="178"/>
    </location>
</feature>
<sequence length="178" mass="19269">MDDPNRGPDRGRSSSDSRPRSDVRAFLDTVVGETEATAASYRDAGWAVTELHPGDVRPVPAYLDTGGTDRAGLDVLVPDGEFEAVERLVEEGSFGAHDTYGARRAEGDQTVFAVVVMRDESAAEAVAIPVYYAVAEAAPMLERVDARGEMRLYVRPPSTDRRVEFAQENPESLLPDGA</sequence>
<dbReference type="Proteomes" id="UP000011513">
    <property type="component" value="Unassembled WGS sequence"/>
</dbReference>
<reference evidence="2 3" key="1">
    <citation type="journal article" date="2014" name="PLoS Genet.">
        <title>Phylogenetically driven sequencing of extremely halophilic archaea reveals strategies for static and dynamic osmo-response.</title>
        <authorList>
            <person name="Becker E.A."/>
            <person name="Seitzer P.M."/>
            <person name="Tritt A."/>
            <person name="Larsen D."/>
            <person name="Krusor M."/>
            <person name="Yao A.I."/>
            <person name="Wu D."/>
            <person name="Madern D."/>
            <person name="Eisen J.A."/>
            <person name="Darling A.E."/>
            <person name="Facciotti M.T."/>
        </authorList>
    </citation>
    <scope>NUCLEOTIDE SEQUENCE [LARGE SCALE GENOMIC DNA]</scope>
    <source>
        <strain evidence="2 3">JCM 14848</strain>
    </source>
</reference>
<proteinExistence type="predicted"/>
<gene>
    <name evidence="2" type="ORF">C474_03325</name>
</gene>
<dbReference type="RefSeq" id="WP_008383929.1">
    <property type="nucleotide sequence ID" value="NZ_AOIV01000006.1"/>
</dbReference>
<dbReference type="InParanoid" id="M0DGN7"/>
<keyword evidence="3" id="KW-1185">Reference proteome</keyword>
<evidence type="ECO:0000313" key="3">
    <source>
        <dbReference type="Proteomes" id="UP000011513"/>
    </source>
</evidence>
<comment type="caution">
    <text evidence="2">The sequence shown here is derived from an EMBL/GenBank/DDBJ whole genome shotgun (WGS) entry which is preliminary data.</text>
</comment>
<feature type="region of interest" description="Disordered" evidence="1">
    <location>
        <begin position="1"/>
        <end position="24"/>
    </location>
</feature>
<name>M0DGN7_HALPD</name>
<dbReference type="Pfam" id="PF24373">
    <property type="entry name" value="DUF7529"/>
    <property type="match status" value="1"/>
</dbReference>
<dbReference type="InterPro" id="IPR055951">
    <property type="entry name" value="DUF7529"/>
</dbReference>
<protein>
    <submittedName>
        <fullName evidence="2">Uncharacterized protein</fullName>
    </submittedName>
</protein>